<keyword evidence="11 18" id="KW-1133">Transmembrane helix</keyword>
<dbReference type="UniPathway" id="UPA00557">
    <property type="reaction ID" value="UER00614"/>
</dbReference>
<evidence type="ECO:0000256" key="10">
    <source>
        <dbReference type="ARBA" id="ARBA00022695"/>
    </source>
</evidence>
<keyword evidence="12" id="KW-0443">Lipid metabolism</keyword>
<evidence type="ECO:0000256" key="15">
    <source>
        <dbReference type="ARBA" id="ARBA00023264"/>
    </source>
</evidence>
<name>A0A7S0NMZ8_9EUKA</name>
<dbReference type="Pfam" id="PF01148">
    <property type="entry name" value="CTP_transf_1"/>
    <property type="match status" value="1"/>
</dbReference>
<gene>
    <name evidence="19" type="ORF">CLEP1334_LOCUS355</name>
</gene>
<dbReference type="PANTHER" id="PTHR13773">
    <property type="entry name" value="PHOSPHATIDATE CYTIDYLYLTRANSFERASE"/>
    <property type="match status" value="1"/>
</dbReference>
<feature type="transmembrane region" description="Helical" evidence="18">
    <location>
        <begin position="167"/>
        <end position="187"/>
    </location>
</feature>
<evidence type="ECO:0000256" key="2">
    <source>
        <dbReference type="ARBA" id="ARBA00004141"/>
    </source>
</evidence>
<dbReference type="InterPro" id="IPR016720">
    <property type="entry name" value="PC_Trfase_euk"/>
</dbReference>
<feature type="compositionally biased region" description="Basic residues" evidence="17">
    <location>
        <begin position="1"/>
        <end position="12"/>
    </location>
</feature>
<comment type="pathway">
    <text evidence="3 16">Phospholipid metabolism; CDP-diacylglycerol biosynthesis; CDP-diacylglycerol from sn-glycerol 3-phosphate: step 3/3.</text>
</comment>
<accession>A0A7S0NMZ8</accession>
<keyword evidence="8 16" id="KW-0808">Transferase</keyword>
<keyword evidence="10 16" id="KW-0548">Nucleotidyltransferase</keyword>
<keyword evidence="14" id="KW-0594">Phospholipid biosynthesis</keyword>
<evidence type="ECO:0000256" key="1">
    <source>
        <dbReference type="ARBA" id="ARBA00001698"/>
    </source>
</evidence>
<dbReference type="EMBL" id="HBER01000654">
    <property type="protein sequence ID" value="CAD8522625.1"/>
    <property type="molecule type" value="Transcribed_RNA"/>
</dbReference>
<evidence type="ECO:0000256" key="14">
    <source>
        <dbReference type="ARBA" id="ARBA00023209"/>
    </source>
</evidence>
<keyword evidence="13 18" id="KW-0472">Membrane</keyword>
<dbReference type="InterPro" id="IPR000374">
    <property type="entry name" value="PC_trans"/>
</dbReference>
<evidence type="ECO:0000256" key="13">
    <source>
        <dbReference type="ARBA" id="ARBA00023136"/>
    </source>
</evidence>
<evidence type="ECO:0000256" key="11">
    <source>
        <dbReference type="ARBA" id="ARBA00022989"/>
    </source>
</evidence>
<dbReference type="PROSITE" id="PS01315">
    <property type="entry name" value="CDS"/>
    <property type="match status" value="1"/>
</dbReference>
<evidence type="ECO:0000256" key="3">
    <source>
        <dbReference type="ARBA" id="ARBA00005119"/>
    </source>
</evidence>
<evidence type="ECO:0000256" key="17">
    <source>
        <dbReference type="SAM" id="MobiDB-lite"/>
    </source>
</evidence>
<evidence type="ECO:0000256" key="4">
    <source>
        <dbReference type="ARBA" id="ARBA00005189"/>
    </source>
</evidence>
<evidence type="ECO:0000256" key="18">
    <source>
        <dbReference type="SAM" id="Phobius"/>
    </source>
</evidence>
<feature type="transmembrane region" description="Helical" evidence="18">
    <location>
        <begin position="75"/>
        <end position="108"/>
    </location>
</feature>
<comment type="similarity">
    <text evidence="5 16">Belongs to the CDS family.</text>
</comment>
<dbReference type="EC" id="2.7.7.41" evidence="6 16"/>
<dbReference type="AlphaFoldDB" id="A0A7S0NMZ8"/>
<dbReference type="GO" id="GO:0016024">
    <property type="term" value="P:CDP-diacylglycerol biosynthetic process"/>
    <property type="evidence" value="ECO:0007669"/>
    <property type="project" value="UniProtKB-UniPathway"/>
</dbReference>
<evidence type="ECO:0000256" key="6">
    <source>
        <dbReference type="ARBA" id="ARBA00012487"/>
    </source>
</evidence>
<proteinExistence type="inferred from homology"/>
<keyword evidence="15" id="KW-1208">Phospholipid metabolism</keyword>
<sequence>MSETRRRPKRTVTHVPSSSSIRSDTDTDTELENLCLDEAERECATSAAPIGDAEVQGAKTHSSGEDKLVKLAKRLFFGSLLLCSLLGILALGHLATLGLVLLVQVLMFRELVNVRYINTNVRHVPLFRTTQWGWFGTCMLYSYGASFSDDLANSLLRDGYVKQSLRYVELISLGCYSVMLMTVVLTLKKGFYKYQMGQLAWTIATIVITVVQVNSFTQNILNGLFWFMYPVSLVICNDSMAYFCGLAFGRRFTKRQFIGISPNKTWEGFVGGGLCTVLFAFIFPVFLARLPFLICPCEVLQLGGLFALQCKTPQVFLPENYHLPRLLRHAWGSEFVALLPIQIHGLFLGAFASIVAPFGGLFASGIKRAYKLKDFSSIIPGHGGVFDRVDCQLIMGLATQIYFSTFIASEVLVSPARLLQMVSSLSEEDQVDLYRAIGASLHSRGIKLT</sequence>
<feature type="region of interest" description="Disordered" evidence="17">
    <location>
        <begin position="1"/>
        <end position="27"/>
    </location>
</feature>
<dbReference type="GO" id="GO:0004605">
    <property type="term" value="F:phosphatidate cytidylyltransferase activity"/>
    <property type="evidence" value="ECO:0007669"/>
    <property type="project" value="UniProtKB-EC"/>
</dbReference>
<keyword evidence="9 16" id="KW-0812">Transmembrane</keyword>
<feature type="transmembrane region" description="Helical" evidence="18">
    <location>
        <begin position="227"/>
        <end position="248"/>
    </location>
</feature>
<organism evidence="19">
    <name type="scientific">Calcidiscus leptoporus</name>
    <dbReference type="NCBI Taxonomy" id="127549"/>
    <lineage>
        <taxon>Eukaryota</taxon>
        <taxon>Haptista</taxon>
        <taxon>Haptophyta</taxon>
        <taxon>Prymnesiophyceae</taxon>
        <taxon>Coccolithales</taxon>
        <taxon>Calcidiscaceae</taxon>
        <taxon>Calcidiscus</taxon>
    </lineage>
</organism>
<evidence type="ECO:0000256" key="5">
    <source>
        <dbReference type="ARBA" id="ARBA00010185"/>
    </source>
</evidence>
<reference evidence="19" key="1">
    <citation type="submission" date="2021-01" db="EMBL/GenBank/DDBJ databases">
        <authorList>
            <person name="Corre E."/>
            <person name="Pelletier E."/>
            <person name="Niang G."/>
            <person name="Scheremetjew M."/>
            <person name="Finn R."/>
            <person name="Kale V."/>
            <person name="Holt S."/>
            <person name="Cochrane G."/>
            <person name="Meng A."/>
            <person name="Brown T."/>
            <person name="Cohen L."/>
        </authorList>
    </citation>
    <scope>NUCLEOTIDE SEQUENCE</scope>
    <source>
        <strain evidence="19">RCC1130</strain>
    </source>
</reference>
<evidence type="ECO:0000256" key="12">
    <source>
        <dbReference type="ARBA" id="ARBA00023098"/>
    </source>
</evidence>
<feature type="transmembrane region" description="Helical" evidence="18">
    <location>
        <begin position="269"/>
        <end position="292"/>
    </location>
</feature>
<feature type="transmembrane region" description="Helical" evidence="18">
    <location>
        <begin position="199"/>
        <end position="221"/>
    </location>
</feature>
<evidence type="ECO:0000256" key="8">
    <source>
        <dbReference type="ARBA" id="ARBA00022679"/>
    </source>
</evidence>
<comment type="pathway">
    <text evidence="4">Lipid metabolism.</text>
</comment>
<dbReference type="PANTHER" id="PTHR13773:SF8">
    <property type="entry name" value="PHOSPHATIDATE CYTIDYLYLTRANSFERASE, PHOTORECEPTOR-SPECIFIC"/>
    <property type="match status" value="1"/>
</dbReference>
<dbReference type="GO" id="GO:0005789">
    <property type="term" value="C:endoplasmic reticulum membrane"/>
    <property type="evidence" value="ECO:0007669"/>
    <property type="project" value="TreeGrafter"/>
</dbReference>
<evidence type="ECO:0000313" key="19">
    <source>
        <dbReference type="EMBL" id="CAD8522625.1"/>
    </source>
</evidence>
<evidence type="ECO:0000256" key="9">
    <source>
        <dbReference type="ARBA" id="ARBA00022692"/>
    </source>
</evidence>
<feature type="transmembrane region" description="Helical" evidence="18">
    <location>
        <begin position="341"/>
        <end position="363"/>
    </location>
</feature>
<comment type="catalytic activity">
    <reaction evidence="1 16">
        <text>a 1,2-diacyl-sn-glycero-3-phosphate + CTP + H(+) = a CDP-1,2-diacyl-sn-glycerol + diphosphate</text>
        <dbReference type="Rhea" id="RHEA:16229"/>
        <dbReference type="ChEBI" id="CHEBI:15378"/>
        <dbReference type="ChEBI" id="CHEBI:33019"/>
        <dbReference type="ChEBI" id="CHEBI:37563"/>
        <dbReference type="ChEBI" id="CHEBI:58332"/>
        <dbReference type="ChEBI" id="CHEBI:58608"/>
        <dbReference type="EC" id="2.7.7.41"/>
    </reaction>
</comment>
<evidence type="ECO:0000256" key="16">
    <source>
        <dbReference type="RuleBase" id="RU003938"/>
    </source>
</evidence>
<evidence type="ECO:0000256" key="7">
    <source>
        <dbReference type="ARBA" id="ARBA00022516"/>
    </source>
</evidence>
<comment type="subcellular location">
    <subcellularLocation>
        <location evidence="2">Membrane</location>
        <topology evidence="2">Multi-pass membrane protein</topology>
    </subcellularLocation>
</comment>
<protein>
    <recommendedName>
        <fullName evidence="6 16">Phosphatidate cytidylyltransferase</fullName>
        <ecNumber evidence="6 16">2.7.7.41</ecNumber>
    </recommendedName>
</protein>
<keyword evidence="7" id="KW-0444">Lipid biosynthesis</keyword>